<dbReference type="PROSITE" id="PS00661">
    <property type="entry name" value="FERM_2"/>
    <property type="match status" value="1"/>
</dbReference>
<dbReference type="InterPro" id="IPR000798">
    <property type="entry name" value="Ez/rad/moesin-like"/>
</dbReference>
<dbReference type="GO" id="GO:0005886">
    <property type="term" value="C:plasma membrane"/>
    <property type="evidence" value="ECO:0007669"/>
    <property type="project" value="TreeGrafter"/>
</dbReference>
<feature type="region of interest" description="Disordered" evidence="6">
    <location>
        <begin position="375"/>
        <end position="397"/>
    </location>
</feature>
<reference evidence="8" key="1">
    <citation type="submission" date="2025-08" db="UniProtKB">
        <authorList>
            <consortium name="Ensembl"/>
        </authorList>
    </citation>
    <scope>IDENTIFICATION</scope>
</reference>
<dbReference type="FunFam" id="3.10.20.90:FF:000002">
    <property type="entry name" value="Erythrocyte protein band 4.1-like 3"/>
    <property type="match status" value="1"/>
</dbReference>
<dbReference type="Pfam" id="PF00373">
    <property type="entry name" value="FERM_M"/>
    <property type="match status" value="1"/>
</dbReference>
<dbReference type="InterPro" id="IPR000299">
    <property type="entry name" value="FERM_domain"/>
</dbReference>
<dbReference type="Gene3D" id="2.30.29.30">
    <property type="entry name" value="Pleckstrin-homology domain (PH domain)/Phosphotyrosine-binding domain (PTB)"/>
    <property type="match status" value="1"/>
</dbReference>
<protein>
    <submittedName>
        <fullName evidence="8">Band 4.1-like protein 1</fullName>
    </submittedName>
</protein>
<proteinExistence type="predicted"/>
<dbReference type="Proteomes" id="UP000694568">
    <property type="component" value="Unplaced"/>
</dbReference>
<dbReference type="SMART" id="SM01195">
    <property type="entry name" value="FA"/>
    <property type="match status" value="1"/>
</dbReference>
<dbReference type="PRINTS" id="PR00661">
    <property type="entry name" value="ERMFAMILY"/>
</dbReference>
<dbReference type="GO" id="GO:0003779">
    <property type="term" value="F:actin binding"/>
    <property type="evidence" value="ECO:0007669"/>
    <property type="project" value="UniProtKB-KW"/>
</dbReference>
<dbReference type="AlphaFoldDB" id="A0A8C9YIJ8"/>
<dbReference type="PRINTS" id="PR00935">
    <property type="entry name" value="BAND41"/>
</dbReference>
<keyword evidence="3" id="KW-0597">Phosphoprotein</keyword>
<dbReference type="Pfam" id="PF05902">
    <property type="entry name" value="4_1_CTD"/>
    <property type="match status" value="1"/>
</dbReference>
<dbReference type="InterPro" id="IPR011993">
    <property type="entry name" value="PH-like_dom_sf"/>
</dbReference>
<evidence type="ECO:0000259" key="7">
    <source>
        <dbReference type="PROSITE" id="PS50057"/>
    </source>
</evidence>
<dbReference type="Ensembl" id="ENSSLUT00000025038.1">
    <property type="protein sequence ID" value="ENSSLUP00000024253.1"/>
    <property type="gene ID" value="ENSSLUG00000011035.1"/>
</dbReference>
<organism evidence="8 9">
    <name type="scientific">Sander lucioperca</name>
    <name type="common">Pike-perch</name>
    <name type="synonym">Perca lucioperca</name>
    <dbReference type="NCBI Taxonomy" id="283035"/>
    <lineage>
        <taxon>Eukaryota</taxon>
        <taxon>Metazoa</taxon>
        <taxon>Chordata</taxon>
        <taxon>Craniata</taxon>
        <taxon>Vertebrata</taxon>
        <taxon>Euteleostomi</taxon>
        <taxon>Actinopterygii</taxon>
        <taxon>Neopterygii</taxon>
        <taxon>Teleostei</taxon>
        <taxon>Neoteleostei</taxon>
        <taxon>Acanthomorphata</taxon>
        <taxon>Eupercaria</taxon>
        <taxon>Perciformes</taxon>
        <taxon>Percoidei</taxon>
        <taxon>Percidae</taxon>
        <taxon>Luciopercinae</taxon>
        <taxon>Sander</taxon>
    </lineage>
</organism>
<dbReference type="PANTHER" id="PTHR23280:SF24">
    <property type="entry name" value="BAND 4.1-LIKE PROTEIN 1"/>
    <property type="match status" value="1"/>
</dbReference>
<dbReference type="InterPro" id="IPR019747">
    <property type="entry name" value="FERM_CS"/>
</dbReference>
<feature type="region of interest" description="Disordered" evidence="6">
    <location>
        <begin position="635"/>
        <end position="710"/>
    </location>
</feature>
<dbReference type="SUPFAM" id="SSF54236">
    <property type="entry name" value="Ubiquitin-like"/>
    <property type="match status" value="1"/>
</dbReference>
<keyword evidence="4" id="KW-0009">Actin-binding</keyword>
<dbReference type="Pfam" id="PF04382">
    <property type="entry name" value="SAB"/>
    <property type="match status" value="1"/>
</dbReference>
<dbReference type="Pfam" id="PF08736">
    <property type="entry name" value="FA"/>
    <property type="match status" value="1"/>
</dbReference>
<dbReference type="CDD" id="cd14473">
    <property type="entry name" value="FERM_B-lobe"/>
    <property type="match status" value="1"/>
</dbReference>
<dbReference type="SUPFAM" id="SSF50729">
    <property type="entry name" value="PH domain-like"/>
    <property type="match status" value="1"/>
</dbReference>
<dbReference type="GO" id="GO:0005198">
    <property type="term" value="F:structural molecule activity"/>
    <property type="evidence" value="ECO:0007669"/>
    <property type="project" value="InterPro"/>
</dbReference>
<evidence type="ECO:0000256" key="2">
    <source>
        <dbReference type="ARBA" id="ARBA00022490"/>
    </source>
</evidence>
<evidence type="ECO:0000256" key="4">
    <source>
        <dbReference type="ARBA" id="ARBA00023203"/>
    </source>
</evidence>
<dbReference type="SMART" id="SM01196">
    <property type="entry name" value="FERM_C"/>
    <property type="match status" value="1"/>
</dbReference>
<keyword evidence="2" id="KW-0963">Cytoplasm</keyword>
<dbReference type="Gene3D" id="1.20.80.10">
    <property type="match status" value="1"/>
</dbReference>
<dbReference type="InterPro" id="IPR035963">
    <property type="entry name" value="FERM_2"/>
</dbReference>
<evidence type="ECO:0000256" key="3">
    <source>
        <dbReference type="ARBA" id="ARBA00022553"/>
    </source>
</evidence>
<name>A0A8C9YIJ8_SANLU</name>
<dbReference type="GO" id="GO:0030866">
    <property type="term" value="P:cortical actin cytoskeleton organization"/>
    <property type="evidence" value="ECO:0007669"/>
    <property type="project" value="InterPro"/>
</dbReference>
<feature type="domain" description="FERM" evidence="7">
    <location>
        <begin position="57"/>
        <end position="338"/>
    </location>
</feature>
<evidence type="ECO:0000256" key="1">
    <source>
        <dbReference type="ARBA" id="ARBA00004245"/>
    </source>
</evidence>
<evidence type="ECO:0000256" key="6">
    <source>
        <dbReference type="SAM" id="MobiDB-lite"/>
    </source>
</evidence>
<dbReference type="FunFam" id="1.20.80.10:FF:000001">
    <property type="entry name" value="Erythrocyte membrane protein band 4.1"/>
    <property type="match status" value="1"/>
</dbReference>
<keyword evidence="9" id="KW-1185">Reference proteome</keyword>
<feature type="region of interest" description="Disordered" evidence="6">
    <location>
        <begin position="498"/>
        <end position="549"/>
    </location>
</feature>
<feature type="region of interest" description="Disordered" evidence="6">
    <location>
        <begin position="1"/>
        <end position="57"/>
    </location>
</feature>
<dbReference type="GO" id="GO:0031032">
    <property type="term" value="P:actomyosin structure organization"/>
    <property type="evidence" value="ECO:0007669"/>
    <property type="project" value="TreeGrafter"/>
</dbReference>
<dbReference type="InterPro" id="IPR019749">
    <property type="entry name" value="Band_41_domain"/>
</dbReference>
<dbReference type="Gene3D" id="3.10.20.90">
    <property type="entry name" value="Phosphatidylinositol 3-kinase Catalytic Subunit, Chain A, domain 1"/>
    <property type="match status" value="1"/>
</dbReference>
<dbReference type="InterPro" id="IPR029071">
    <property type="entry name" value="Ubiquitin-like_domsf"/>
</dbReference>
<dbReference type="PANTHER" id="PTHR23280">
    <property type="entry name" value="4.1 G PROTEIN"/>
    <property type="match status" value="1"/>
</dbReference>
<dbReference type="InterPro" id="IPR018980">
    <property type="entry name" value="FERM_PH-like_C"/>
</dbReference>
<dbReference type="InterPro" id="IPR014352">
    <property type="entry name" value="FERM/acyl-CoA-bd_prot_sf"/>
</dbReference>
<dbReference type="FunFam" id="2.30.29.30:FF:000001">
    <property type="entry name" value="Erythrocyte membrane protein band 4.1"/>
    <property type="match status" value="1"/>
</dbReference>
<keyword evidence="5" id="KW-0206">Cytoskeleton</keyword>
<dbReference type="SUPFAM" id="SSF47031">
    <property type="entry name" value="Second domain of FERM"/>
    <property type="match status" value="1"/>
</dbReference>
<dbReference type="CDD" id="cd13184">
    <property type="entry name" value="FERM_C_4_1_family"/>
    <property type="match status" value="1"/>
</dbReference>
<reference evidence="8" key="2">
    <citation type="submission" date="2025-09" db="UniProtKB">
        <authorList>
            <consortium name="Ensembl"/>
        </authorList>
    </citation>
    <scope>IDENTIFICATION</scope>
</reference>
<evidence type="ECO:0000313" key="9">
    <source>
        <dbReference type="Proteomes" id="UP000694568"/>
    </source>
</evidence>
<feature type="compositionally biased region" description="Basic and acidic residues" evidence="6">
    <location>
        <begin position="697"/>
        <end position="707"/>
    </location>
</feature>
<dbReference type="InterPro" id="IPR007477">
    <property type="entry name" value="SAB_dom"/>
</dbReference>
<dbReference type="Pfam" id="PF09379">
    <property type="entry name" value="FERM_N"/>
    <property type="match status" value="1"/>
</dbReference>
<dbReference type="PROSITE" id="PS00660">
    <property type="entry name" value="FERM_1"/>
    <property type="match status" value="1"/>
</dbReference>
<feature type="compositionally biased region" description="Basic and acidic residues" evidence="6">
    <location>
        <begin position="665"/>
        <end position="678"/>
    </location>
</feature>
<accession>A0A8C9YIJ8</accession>
<gene>
    <name evidence="8" type="primary">si:dkey-178k16.1</name>
</gene>
<dbReference type="InterPro" id="IPR019748">
    <property type="entry name" value="FERM_central"/>
</dbReference>
<dbReference type="PIRSF" id="PIRSF002304">
    <property type="entry name" value="Membrane_skeletal_4_1"/>
    <property type="match status" value="1"/>
</dbReference>
<comment type="subcellular location">
    <subcellularLocation>
        <location evidence="1">Cytoplasm</location>
        <location evidence="1">Cytoskeleton</location>
    </subcellularLocation>
</comment>
<dbReference type="InterPro" id="IPR008379">
    <property type="entry name" value="Band_4.1_C"/>
</dbReference>
<sequence length="871" mass="97798">MTTETALAGELKSAMEGDAMRTNQVPEDQGDMDDSSEKTPSKASKSPQKSSKRPKTVPVKITLLDGSDYEAGVEKFARGQTLLDMVCGHLNLLERDYFGLTFQDTDNSKHWLDPSKEIKKQIRVGSWIFGFSVKFYPPDPSVLIEDITRYYLCLQLRDDILSGRLPCSFVTHALLGSYTVQAELGDYEPDEHGPDYVNDFRFAPNQTRELEERVMELHRNYRGMSPADAEVNFLENAKKLSMYGVDLHHAKDSEGIDIMLGVSANGLLIYRDRLRINRFAWPKILKISYKRSNFYIKIRPGEYEQFESTIGFKLPNHRASKRLWKVCIEHHTFFRLVSPEPPPKGFLVIGSKFRYSGRTQAQTRQASALIDRPAPQFERSVSKRHMLPRSTDGASALGYSMDQLSQRSSSERTQFMSREDLDQEGSLDLDHNQYHIQDQDQDQYTDQELDGQDQDQVQKHTWGAHISTPTRTLELKQQFLDKPEDVLQKHQASINELKRALRQPNSKMAQREKRLSSATPPGGTPERKADTPPTPAIHEEPFNEASREPWERRLGSVSEDDQDHEILYLKETHLGIERKCSSITVSSTSSLEAEVDFTVLTDLHTGMEEFSRGMTELGERGVSPDVGLCFGMDFLQQQGPSEPPPPLVSAPLSRGASSSPPAKHIQAEEVRPEVKRSDVQPVVPKKPKRSVPVLSSVDREQSHREASRVSAITPLSREASDVMPTPTVRKTDVRTETQPNGSEVTTTIVEFTDQDHGITGLSEVSYSTRQSVSPVHVSSLAREASGSPILVTENVTSATTHVTKTVKGGYSETRIEKRIIITGDDDVDQEQALAIAIQEAKQQHPDMQVTKAVVVRETESSTEDRHGASES</sequence>
<dbReference type="InterPro" id="IPR014847">
    <property type="entry name" value="FA"/>
</dbReference>
<dbReference type="GO" id="GO:0005856">
    <property type="term" value="C:cytoskeleton"/>
    <property type="evidence" value="ECO:0007669"/>
    <property type="project" value="UniProtKB-SubCell"/>
</dbReference>
<dbReference type="InterPro" id="IPR018979">
    <property type="entry name" value="FERM_N"/>
</dbReference>
<dbReference type="GeneTree" id="ENSGT00940000155617"/>
<feature type="compositionally biased region" description="Basic and acidic residues" evidence="6">
    <location>
        <begin position="537"/>
        <end position="549"/>
    </location>
</feature>
<dbReference type="SMART" id="SM00295">
    <property type="entry name" value="B41"/>
    <property type="match status" value="1"/>
</dbReference>
<evidence type="ECO:0000313" key="8">
    <source>
        <dbReference type="Ensembl" id="ENSSLUP00000024253.1"/>
    </source>
</evidence>
<dbReference type="Pfam" id="PF09380">
    <property type="entry name" value="FERM_C"/>
    <property type="match status" value="1"/>
</dbReference>
<evidence type="ECO:0000256" key="5">
    <source>
        <dbReference type="ARBA" id="ARBA00023212"/>
    </source>
</evidence>
<dbReference type="PROSITE" id="PS50057">
    <property type="entry name" value="FERM_3"/>
    <property type="match status" value="1"/>
</dbReference>